<keyword evidence="2" id="KW-0030">Aminoacyl-tRNA synthetase</keyword>
<proteinExistence type="predicted"/>
<dbReference type="Proteomes" id="UP000060513">
    <property type="component" value="Chromosome"/>
</dbReference>
<evidence type="ECO:0000313" key="2">
    <source>
        <dbReference type="EMBL" id="ALC20214.1"/>
    </source>
</evidence>
<dbReference type="AlphaFoldDB" id="A0A0M4D9A4"/>
<evidence type="ECO:0000313" key="3">
    <source>
        <dbReference type="Proteomes" id="UP000060513"/>
    </source>
</evidence>
<name>A0A0M4D9A4_STRPR</name>
<gene>
    <name evidence="2" type="ORF">SPRI_1908</name>
</gene>
<sequence>MGAPTELEEARLRELNIQLRKRVEKTLEKPIDGRPITEAVHRTSPAFHPPARTGGRWALDPRQQQLSPRAGPLARR</sequence>
<evidence type="ECO:0000256" key="1">
    <source>
        <dbReference type="SAM" id="MobiDB-lite"/>
    </source>
</evidence>
<keyword evidence="2" id="KW-0436">Ligase</keyword>
<dbReference type="GO" id="GO:0004812">
    <property type="term" value="F:aminoacyl-tRNA ligase activity"/>
    <property type="evidence" value="ECO:0007669"/>
    <property type="project" value="UniProtKB-KW"/>
</dbReference>
<feature type="region of interest" description="Disordered" evidence="1">
    <location>
        <begin position="43"/>
        <end position="76"/>
    </location>
</feature>
<protein>
    <submittedName>
        <fullName evidence="2">Aspartyl-tRNA synthetase</fullName>
    </submittedName>
</protein>
<dbReference type="EMBL" id="CP011340">
    <property type="protein sequence ID" value="ALC20214.1"/>
    <property type="molecule type" value="Genomic_DNA"/>
</dbReference>
<dbReference type="KEGG" id="spri:SPRI_1908"/>
<reference evidence="2 3" key="1">
    <citation type="submission" date="2015-08" db="EMBL/GenBank/DDBJ databases">
        <title>Genome sequence of the pristinamycin over-producing bacterium Streptomyces pristinaespiralis HCCB10218.</title>
        <authorList>
            <person name="Tian J."/>
            <person name="Yang J."/>
            <person name="Li L."/>
            <person name="Ruan L."/>
            <person name="Wei W."/>
            <person name="Zheng G."/>
            <person name="Wei Z."/>
            <person name="Yang S."/>
            <person name="Ge M."/>
            <person name="Jiang W."/>
            <person name="Lu Y."/>
        </authorList>
    </citation>
    <scope>NUCLEOTIDE SEQUENCE [LARGE SCALE GENOMIC DNA]</scope>
    <source>
        <strain evidence="2 3">HCCB 10218</strain>
    </source>
</reference>
<accession>A0A0M4D9A4</accession>
<dbReference type="PATRIC" id="fig|38300.4.peg.2022"/>
<organism evidence="2">
    <name type="scientific">Streptomyces pristinaespiralis</name>
    <dbReference type="NCBI Taxonomy" id="38300"/>
    <lineage>
        <taxon>Bacteria</taxon>
        <taxon>Bacillati</taxon>
        <taxon>Actinomycetota</taxon>
        <taxon>Actinomycetes</taxon>
        <taxon>Kitasatosporales</taxon>
        <taxon>Streptomycetaceae</taxon>
        <taxon>Streptomyces</taxon>
    </lineage>
</organism>